<keyword evidence="1" id="KW-1133">Transmembrane helix</keyword>
<dbReference type="Proteomes" id="UP000580568">
    <property type="component" value="Unassembled WGS sequence"/>
</dbReference>
<organism evidence="2 3">
    <name type="scientific">Clostridium fungisolvens</name>
    <dbReference type="NCBI Taxonomy" id="1604897"/>
    <lineage>
        <taxon>Bacteria</taxon>
        <taxon>Bacillati</taxon>
        <taxon>Bacillota</taxon>
        <taxon>Clostridia</taxon>
        <taxon>Eubacteriales</taxon>
        <taxon>Clostridiaceae</taxon>
        <taxon>Clostridium</taxon>
    </lineage>
</organism>
<name>A0A6V8SF57_9CLOT</name>
<gene>
    <name evidence="2" type="ORF">bsdtw1_01420</name>
</gene>
<sequence>MRTLKRVTILIVVLVFVGGYLYIHATPERLIRSNLFFNGYFTTAFTTDVYKANIDSHYGQFYACKNPAIGPDHYAFIKKNGLWYINWNGTGGG</sequence>
<protein>
    <submittedName>
        <fullName evidence="2">Uncharacterized protein</fullName>
    </submittedName>
</protein>
<dbReference type="EMBL" id="BLZR01000001">
    <property type="protein sequence ID" value="GFP75346.1"/>
    <property type="molecule type" value="Genomic_DNA"/>
</dbReference>
<keyword evidence="1" id="KW-0472">Membrane</keyword>
<proteinExistence type="predicted"/>
<dbReference type="AlphaFoldDB" id="A0A6V8SF57"/>
<evidence type="ECO:0000256" key="1">
    <source>
        <dbReference type="SAM" id="Phobius"/>
    </source>
</evidence>
<reference evidence="2 3" key="1">
    <citation type="submission" date="2020-07" db="EMBL/GenBank/DDBJ databases">
        <title>A new beta-1,3-glucan-decomposing anaerobic bacterium isolated from anoxic soil subjected to biological soil disinfestation.</title>
        <authorList>
            <person name="Ueki A."/>
            <person name="Tonouchi A."/>
        </authorList>
    </citation>
    <scope>NUCLEOTIDE SEQUENCE [LARGE SCALE GENOMIC DNA]</scope>
    <source>
        <strain evidence="2 3">TW1</strain>
    </source>
</reference>
<feature type="transmembrane region" description="Helical" evidence="1">
    <location>
        <begin position="7"/>
        <end position="25"/>
    </location>
</feature>
<comment type="caution">
    <text evidence="2">The sequence shown here is derived from an EMBL/GenBank/DDBJ whole genome shotgun (WGS) entry which is preliminary data.</text>
</comment>
<accession>A0A6V8SF57</accession>
<evidence type="ECO:0000313" key="2">
    <source>
        <dbReference type="EMBL" id="GFP75346.1"/>
    </source>
</evidence>
<evidence type="ECO:0000313" key="3">
    <source>
        <dbReference type="Proteomes" id="UP000580568"/>
    </source>
</evidence>
<dbReference type="RefSeq" id="WP_183276858.1">
    <property type="nucleotide sequence ID" value="NZ_BLZR01000001.1"/>
</dbReference>
<keyword evidence="1" id="KW-0812">Transmembrane</keyword>
<keyword evidence="3" id="KW-1185">Reference proteome</keyword>